<dbReference type="Proteomes" id="UP001596997">
    <property type="component" value="Unassembled WGS sequence"/>
</dbReference>
<feature type="signal peptide" evidence="2">
    <location>
        <begin position="1"/>
        <end position="18"/>
    </location>
</feature>
<dbReference type="PANTHER" id="PTHR22677">
    <property type="entry name" value="ANKYRIN REPEAT DOMAIN-CONTAINING PROTEIN 60"/>
    <property type="match status" value="1"/>
</dbReference>
<comment type="caution">
    <text evidence="3">The sequence shown here is derived from an EMBL/GenBank/DDBJ whole genome shotgun (WGS) entry which is preliminary data.</text>
</comment>
<name>A0ABW3I122_9FLAO</name>
<dbReference type="InterPro" id="IPR036770">
    <property type="entry name" value="Ankyrin_rpt-contain_sf"/>
</dbReference>
<dbReference type="InterPro" id="IPR002110">
    <property type="entry name" value="Ankyrin_rpt"/>
</dbReference>
<evidence type="ECO:0000313" key="4">
    <source>
        <dbReference type="Proteomes" id="UP001596997"/>
    </source>
</evidence>
<keyword evidence="4" id="KW-1185">Reference proteome</keyword>
<feature type="chain" id="PRO_5045221685" evidence="2">
    <location>
        <begin position="19"/>
        <end position="140"/>
    </location>
</feature>
<keyword evidence="2" id="KW-0732">Signal</keyword>
<evidence type="ECO:0000256" key="2">
    <source>
        <dbReference type="SAM" id="SignalP"/>
    </source>
</evidence>
<dbReference type="PROSITE" id="PS50088">
    <property type="entry name" value="ANK_REPEAT"/>
    <property type="match status" value="1"/>
</dbReference>
<dbReference type="Pfam" id="PF12796">
    <property type="entry name" value="Ank_2"/>
    <property type="match status" value="1"/>
</dbReference>
<evidence type="ECO:0000256" key="1">
    <source>
        <dbReference type="PROSITE-ProRule" id="PRU00023"/>
    </source>
</evidence>
<feature type="repeat" description="ANK" evidence="1">
    <location>
        <begin position="69"/>
        <end position="101"/>
    </location>
</feature>
<organism evidence="3 4">
    <name type="scientific">Pseudofulvibacter geojedonensis</name>
    <dbReference type="NCBI Taxonomy" id="1123758"/>
    <lineage>
        <taxon>Bacteria</taxon>
        <taxon>Pseudomonadati</taxon>
        <taxon>Bacteroidota</taxon>
        <taxon>Flavobacteriia</taxon>
        <taxon>Flavobacteriales</taxon>
        <taxon>Flavobacteriaceae</taxon>
        <taxon>Pseudofulvibacter</taxon>
    </lineage>
</organism>
<reference evidence="4" key="1">
    <citation type="journal article" date="2019" name="Int. J. Syst. Evol. Microbiol.">
        <title>The Global Catalogue of Microorganisms (GCM) 10K type strain sequencing project: providing services to taxonomists for standard genome sequencing and annotation.</title>
        <authorList>
            <consortium name="The Broad Institute Genomics Platform"/>
            <consortium name="The Broad Institute Genome Sequencing Center for Infectious Disease"/>
            <person name="Wu L."/>
            <person name="Ma J."/>
        </authorList>
    </citation>
    <scope>NUCLEOTIDE SEQUENCE [LARGE SCALE GENOMIC DNA]</scope>
    <source>
        <strain evidence="4">CCUG 62114</strain>
    </source>
</reference>
<dbReference type="SMART" id="SM00248">
    <property type="entry name" value="ANK"/>
    <property type="match status" value="2"/>
</dbReference>
<dbReference type="EMBL" id="JBHTJM010000006">
    <property type="protein sequence ID" value="MFD0963431.1"/>
    <property type="molecule type" value="Genomic_DNA"/>
</dbReference>
<dbReference type="RefSeq" id="WP_377714139.1">
    <property type="nucleotide sequence ID" value="NZ_JBHTJM010000006.1"/>
</dbReference>
<accession>A0ABW3I122</accession>
<protein>
    <submittedName>
        <fullName evidence="3">Ankyrin repeat domain-containing protein</fullName>
    </submittedName>
</protein>
<dbReference type="InterPro" id="IPR039323">
    <property type="entry name" value="ANKRD_45/46/60"/>
</dbReference>
<dbReference type="SUPFAM" id="SSF48403">
    <property type="entry name" value="Ankyrin repeat"/>
    <property type="match status" value="1"/>
</dbReference>
<proteinExistence type="predicted"/>
<gene>
    <name evidence="3" type="ORF">ACFQ1O_05415</name>
</gene>
<dbReference type="PROSITE" id="PS50297">
    <property type="entry name" value="ANK_REP_REGION"/>
    <property type="match status" value="1"/>
</dbReference>
<dbReference type="Gene3D" id="1.25.40.20">
    <property type="entry name" value="Ankyrin repeat-containing domain"/>
    <property type="match status" value="1"/>
</dbReference>
<keyword evidence="1" id="KW-0040">ANK repeat</keyword>
<dbReference type="PANTHER" id="PTHR22677:SF4">
    <property type="entry name" value="USHER SYNDROME TYPE-1G PROTEIN-LIKE PROTEIN"/>
    <property type="match status" value="1"/>
</dbReference>
<sequence length="140" mass="15339">MKKILLTALLAYGVCATANSNYQNNFTNPSVVAIAKSDVNALCKSIAANDIITVKKLLKLGEDVNSFSGGMTPLMYAARYNRVEIINMLVAKGAKLKARDSRGNTALVHAQRSGAKKAEMLLTKLISEKKKQKRNKKKRK</sequence>
<evidence type="ECO:0000313" key="3">
    <source>
        <dbReference type="EMBL" id="MFD0963431.1"/>
    </source>
</evidence>